<evidence type="ECO:0000256" key="1">
    <source>
        <dbReference type="SAM" id="MobiDB-lite"/>
    </source>
</evidence>
<sequence>MPGGLRQTEPVCDLSFSLKKMLIRHKLTHNPNRPMAECQRCHKKFTPRNAWLWWGGGAARVWAGLRLKCVPEDGQTNHDRRAAVCPKYRQSPSIRRRHDNCLIMSLTVPCGTFRNTHSRTRPSSAAVWLFRECRTRRSGRLPCDPGAGGRAVIEPLGFFKRSQNWPSPGQAGSAVSFPKNHRHARNDTAKVTPPPCLAGVTPSSPVHHRAHLSPTELTCPHQLPLAVTTCLQMDETDSWRGPEPLSGAAAEIACLSCARQLDVDTSADATAD</sequence>
<protein>
    <recommendedName>
        <fullName evidence="4">C2H2-type domain-containing protein</fullName>
    </recommendedName>
</protein>
<evidence type="ECO:0008006" key="4">
    <source>
        <dbReference type="Google" id="ProtNLM"/>
    </source>
</evidence>
<accession>A0A9Q1IUI6</accession>
<name>A0A9Q1IUI6_SYNKA</name>
<dbReference type="EMBL" id="JAINUF010000006">
    <property type="protein sequence ID" value="KAJ8355612.1"/>
    <property type="molecule type" value="Genomic_DNA"/>
</dbReference>
<proteinExistence type="predicted"/>
<reference evidence="2" key="1">
    <citation type="journal article" date="2023" name="Science">
        <title>Genome structures resolve the early diversification of teleost fishes.</title>
        <authorList>
            <person name="Parey E."/>
            <person name="Louis A."/>
            <person name="Montfort J."/>
            <person name="Bouchez O."/>
            <person name="Roques C."/>
            <person name="Iampietro C."/>
            <person name="Lluch J."/>
            <person name="Castinel A."/>
            <person name="Donnadieu C."/>
            <person name="Desvignes T."/>
            <person name="Floi Bucao C."/>
            <person name="Jouanno E."/>
            <person name="Wen M."/>
            <person name="Mejri S."/>
            <person name="Dirks R."/>
            <person name="Jansen H."/>
            <person name="Henkel C."/>
            <person name="Chen W.J."/>
            <person name="Zahm M."/>
            <person name="Cabau C."/>
            <person name="Klopp C."/>
            <person name="Thompson A.W."/>
            <person name="Robinson-Rechavi M."/>
            <person name="Braasch I."/>
            <person name="Lecointre G."/>
            <person name="Bobe J."/>
            <person name="Postlethwait J.H."/>
            <person name="Berthelot C."/>
            <person name="Roest Crollius H."/>
            <person name="Guiguen Y."/>
        </authorList>
    </citation>
    <scope>NUCLEOTIDE SEQUENCE</scope>
    <source>
        <strain evidence="2">WJC10195</strain>
    </source>
</reference>
<gene>
    <name evidence="2" type="ORF">SKAU_G00184060</name>
</gene>
<keyword evidence="3" id="KW-1185">Reference proteome</keyword>
<dbReference type="Proteomes" id="UP001152622">
    <property type="component" value="Chromosome 6"/>
</dbReference>
<organism evidence="2 3">
    <name type="scientific">Synaphobranchus kaupii</name>
    <name type="common">Kaup's arrowtooth eel</name>
    <dbReference type="NCBI Taxonomy" id="118154"/>
    <lineage>
        <taxon>Eukaryota</taxon>
        <taxon>Metazoa</taxon>
        <taxon>Chordata</taxon>
        <taxon>Craniata</taxon>
        <taxon>Vertebrata</taxon>
        <taxon>Euteleostomi</taxon>
        <taxon>Actinopterygii</taxon>
        <taxon>Neopterygii</taxon>
        <taxon>Teleostei</taxon>
        <taxon>Anguilliformes</taxon>
        <taxon>Synaphobranchidae</taxon>
        <taxon>Synaphobranchus</taxon>
    </lineage>
</organism>
<dbReference type="AlphaFoldDB" id="A0A9Q1IUI6"/>
<dbReference type="OrthoDB" id="8710611at2759"/>
<evidence type="ECO:0000313" key="2">
    <source>
        <dbReference type="EMBL" id="KAJ8355612.1"/>
    </source>
</evidence>
<comment type="caution">
    <text evidence="2">The sequence shown here is derived from an EMBL/GenBank/DDBJ whole genome shotgun (WGS) entry which is preliminary data.</text>
</comment>
<dbReference type="Gene3D" id="3.30.160.60">
    <property type="entry name" value="Classic Zinc Finger"/>
    <property type="match status" value="1"/>
</dbReference>
<feature type="region of interest" description="Disordered" evidence="1">
    <location>
        <begin position="169"/>
        <end position="195"/>
    </location>
</feature>
<evidence type="ECO:0000313" key="3">
    <source>
        <dbReference type="Proteomes" id="UP001152622"/>
    </source>
</evidence>